<feature type="domain" description="HTH cro/C1-type" evidence="1">
    <location>
        <begin position="10"/>
        <end position="61"/>
    </location>
</feature>
<dbReference type="CDD" id="cd00093">
    <property type="entry name" value="HTH_XRE"/>
    <property type="match status" value="1"/>
</dbReference>
<dbReference type="SUPFAM" id="SSF47413">
    <property type="entry name" value="lambda repressor-like DNA-binding domains"/>
    <property type="match status" value="1"/>
</dbReference>
<keyword evidence="3" id="KW-1185">Reference proteome</keyword>
<reference evidence="2 3" key="1">
    <citation type="submission" date="2023-07" db="EMBL/GenBank/DDBJ databases">
        <title>Sequencing the genomes of 1000 actinobacteria strains.</title>
        <authorList>
            <person name="Klenk H.-P."/>
        </authorList>
    </citation>
    <scope>NUCLEOTIDE SEQUENCE [LARGE SCALE GENOMIC DNA]</scope>
    <source>
        <strain evidence="2 3">DSM 44724</strain>
    </source>
</reference>
<dbReference type="Pfam" id="PF13560">
    <property type="entry name" value="HTH_31"/>
    <property type="match status" value="1"/>
</dbReference>
<dbReference type="Gene3D" id="1.10.260.40">
    <property type="entry name" value="lambda repressor-like DNA-binding domains"/>
    <property type="match status" value="1"/>
</dbReference>
<evidence type="ECO:0000259" key="1">
    <source>
        <dbReference type="PROSITE" id="PS50943"/>
    </source>
</evidence>
<evidence type="ECO:0000313" key="3">
    <source>
        <dbReference type="Proteomes" id="UP001183604"/>
    </source>
</evidence>
<dbReference type="PROSITE" id="PS50943">
    <property type="entry name" value="HTH_CROC1"/>
    <property type="match status" value="1"/>
</dbReference>
<protein>
    <submittedName>
        <fullName evidence="2">Transcriptional regulator with XRE-family HTH domain</fullName>
    </submittedName>
</protein>
<dbReference type="EMBL" id="JAVDYD010000001">
    <property type="protein sequence ID" value="MDR7336865.1"/>
    <property type="molecule type" value="Genomic_DNA"/>
</dbReference>
<organism evidence="2 3">
    <name type="scientific">Glycomyces lechevalierae</name>
    <dbReference type="NCBI Taxonomy" id="256034"/>
    <lineage>
        <taxon>Bacteria</taxon>
        <taxon>Bacillati</taxon>
        <taxon>Actinomycetota</taxon>
        <taxon>Actinomycetes</taxon>
        <taxon>Glycomycetales</taxon>
        <taxon>Glycomycetaceae</taxon>
        <taxon>Glycomyces</taxon>
    </lineage>
</organism>
<dbReference type="SMART" id="SM00530">
    <property type="entry name" value="HTH_XRE"/>
    <property type="match status" value="1"/>
</dbReference>
<accession>A0ABU2AIG5</accession>
<dbReference type="Proteomes" id="UP001183604">
    <property type="component" value="Unassembled WGS sequence"/>
</dbReference>
<sequence>MRMDQALGHARRAAGLTYRDVADAGHIDRSVLCNVEKGRKPASENVIRAYERALGLNRREIFTLAAAALGAGLTAGDRETITDMYASIASGDDTVLATVQTTHAVDHSLQALAIREKRTIKRLRLWLNDGDTAELRVNSAGILAKTGDADLADEVALALARDAAARDRYLTAVQNRVGTEPDALAAELHNQRDSGARWCAAYLLAGAGHSAAITEAMRTEPSRETLRAMALAAGGVRDVRS</sequence>
<comment type="caution">
    <text evidence="2">The sequence shown here is derived from an EMBL/GenBank/DDBJ whole genome shotgun (WGS) entry which is preliminary data.</text>
</comment>
<proteinExistence type="predicted"/>
<dbReference type="InterPro" id="IPR001387">
    <property type="entry name" value="Cro/C1-type_HTH"/>
</dbReference>
<evidence type="ECO:0000313" key="2">
    <source>
        <dbReference type="EMBL" id="MDR7336865.1"/>
    </source>
</evidence>
<dbReference type="InterPro" id="IPR010982">
    <property type="entry name" value="Lambda_DNA-bd_dom_sf"/>
</dbReference>
<dbReference type="RefSeq" id="WP_310283898.1">
    <property type="nucleotide sequence ID" value="NZ_BAAAOM010000002.1"/>
</dbReference>
<name>A0ABU2AIG5_9ACTN</name>
<gene>
    <name evidence="2" type="ORF">J2S69_000584</name>
</gene>